<accession>A0A8U0HQZ7</accession>
<name>A0A8U0HQZ7_9EURY</name>
<dbReference type="AlphaFoldDB" id="A0A8U0HQZ7"/>
<feature type="transmembrane region" description="Helical" evidence="1">
    <location>
        <begin position="194"/>
        <end position="213"/>
    </location>
</feature>
<protein>
    <submittedName>
        <fullName evidence="2">Uncharacterized protein</fullName>
    </submittedName>
</protein>
<proteinExistence type="predicted"/>
<feature type="transmembrane region" description="Helical" evidence="1">
    <location>
        <begin position="85"/>
        <end position="103"/>
    </location>
</feature>
<evidence type="ECO:0000256" key="1">
    <source>
        <dbReference type="SAM" id="Phobius"/>
    </source>
</evidence>
<feature type="transmembrane region" description="Helical" evidence="1">
    <location>
        <begin position="170"/>
        <end position="188"/>
    </location>
</feature>
<gene>
    <name evidence="2" type="ORF">M0R89_12215</name>
</gene>
<sequence>MFERSTASAPDAPDTPDGTLPRWLARYADWGLYGLLAGTILCLAAFVTNPVPDPSFPWATLPASVRFPVAQPRIEHWPVTYTAGIWLWVFCLPAVFLAGYRRYAGRYAAESGRSATLWLVGLPTAAMFALTTYCRFFWPKLYPASWNAPSYTFVCWLYCSSYVPLWSNAAYAVAVLGLVATLLAYRGVDLTKYALAAFGVLALPLGLPALYAASLRHSDSDPSEGR</sequence>
<dbReference type="EMBL" id="CP096659">
    <property type="protein sequence ID" value="UPV73308.1"/>
    <property type="molecule type" value="Genomic_DNA"/>
</dbReference>
<feature type="transmembrane region" description="Helical" evidence="1">
    <location>
        <begin position="115"/>
        <end position="138"/>
    </location>
</feature>
<dbReference type="GeneID" id="72185976"/>
<feature type="transmembrane region" description="Helical" evidence="1">
    <location>
        <begin position="30"/>
        <end position="48"/>
    </location>
</feature>
<reference evidence="2 3" key="1">
    <citation type="submission" date="2022-04" db="EMBL/GenBank/DDBJ databases">
        <title>Diverse halophilic archaea isolated from saline environments.</title>
        <authorList>
            <person name="Cui H.-L."/>
        </authorList>
    </citation>
    <scope>NUCLEOTIDE SEQUENCE [LARGE SCALE GENOMIC DNA]</scope>
    <source>
        <strain evidence="2 3">XZYJT49</strain>
    </source>
</reference>
<dbReference type="KEGG" id="halx:M0R89_12215"/>
<keyword evidence="1" id="KW-0812">Transmembrane</keyword>
<evidence type="ECO:0000313" key="3">
    <source>
        <dbReference type="Proteomes" id="UP000830729"/>
    </source>
</evidence>
<keyword evidence="1" id="KW-1133">Transmembrane helix</keyword>
<organism evidence="2 3">
    <name type="scientific">Halorussus limi</name>
    <dbReference type="NCBI Taxonomy" id="2938695"/>
    <lineage>
        <taxon>Archaea</taxon>
        <taxon>Methanobacteriati</taxon>
        <taxon>Methanobacteriota</taxon>
        <taxon>Stenosarchaea group</taxon>
        <taxon>Halobacteria</taxon>
        <taxon>Halobacteriales</taxon>
        <taxon>Haladaptataceae</taxon>
        <taxon>Halorussus</taxon>
    </lineage>
</organism>
<keyword evidence="3" id="KW-1185">Reference proteome</keyword>
<keyword evidence="1" id="KW-0472">Membrane</keyword>
<evidence type="ECO:0000313" key="2">
    <source>
        <dbReference type="EMBL" id="UPV73308.1"/>
    </source>
</evidence>
<dbReference type="RefSeq" id="WP_248649364.1">
    <property type="nucleotide sequence ID" value="NZ_CP096659.1"/>
</dbReference>
<dbReference type="Proteomes" id="UP000830729">
    <property type="component" value="Chromosome"/>
</dbReference>